<proteinExistence type="predicted"/>
<evidence type="ECO:0000313" key="3">
    <source>
        <dbReference type="Proteomes" id="UP001465755"/>
    </source>
</evidence>
<dbReference type="AlphaFoldDB" id="A0AAW1PNN7"/>
<sequence>MWPGRLKKCLDNCELAHQSCQEVNRYFRLRKGAWSCRQGNQLTASRRSFVVSLADLAAFLRSLFLPAHRTMSAQRTTFAVCLLILAAVGPIAAQQISSGRRHTFMDFSAALPRRSLHSAGSIDNKAWEDAVTHDDKHKHHWWSAQAPVPSVASELDIFLSWLGQWVATSDSATWEVEKLEKEIWAAQQADQGVNVWWWTGPQA</sequence>
<keyword evidence="1" id="KW-1133">Transmembrane helix</keyword>
<comment type="caution">
    <text evidence="2">The sequence shown here is derived from an EMBL/GenBank/DDBJ whole genome shotgun (WGS) entry which is preliminary data.</text>
</comment>
<keyword evidence="1" id="KW-0472">Membrane</keyword>
<organism evidence="2 3">
    <name type="scientific">Symbiochloris irregularis</name>
    <dbReference type="NCBI Taxonomy" id="706552"/>
    <lineage>
        <taxon>Eukaryota</taxon>
        <taxon>Viridiplantae</taxon>
        <taxon>Chlorophyta</taxon>
        <taxon>core chlorophytes</taxon>
        <taxon>Trebouxiophyceae</taxon>
        <taxon>Trebouxiales</taxon>
        <taxon>Trebouxiaceae</taxon>
        <taxon>Symbiochloris</taxon>
    </lineage>
</organism>
<evidence type="ECO:0000313" key="2">
    <source>
        <dbReference type="EMBL" id="KAK9809549.1"/>
    </source>
</evidence>
<keyword evidence="3" id="KW-1185">Reference proteome</keyword>
<feature type="transmembrane region" description="Helical" evidence="1">
    <location>
        <begin position="76"/>
        <end position="93"/>
    </location>
</feature>
<evidence type="ECO:0000256" key="1">
    <source>
        <dbReference type="SAM" id="Phobius"/>
    </source>
</evidence>
<reference evidence="2 3" key="1">
    <citation type="journal article" date="2024" name="Nat. Commun.">
        <title>Phylogenomics reveals the evolutionary origins of lichenization in chlorophyte algae.</title>
        <authorList>
            <person name="Puginier C."/>
            <person name="Libourel C."/>
            <person name="Otte J."/>
            <person name="Skaloud P."/>
            <person name="Haon M."/>
            <person name="Grisel S."/>
            <person name="Petersen M."/>
            <person name="Berrin J.G."/>
            <person name="Delaux P.M."/>
            <person name="Dal Grande F."/>
            <person name="Keller J."/>
        </authorList>
    </citation>
    <scope>NUCLEOTIDE SEQUENCE [LARGE SCALE GENOMIC DNA]</scope>
    <source>
        <strain evidence="2 3">SAG 2036</strain>
    </source>
</reference>
<name>A0AAW1PNN7_9CHLO</name>
<dbReference type="EMBL" id="JALJOQ010000018">
    <property type="protein sequence ID" value="KAK9809549.1"/>
    <property type="molecule type" value="Genomic_DNA"/>
</dbReference>
<gene>
    <name evidence="2" type="ORF">WJX73_000752</name>
</gene>
<keyword evidence="1" id="KW-0812">Transmembrane</keyword>
<dbReference type="Proteomes" id="UP001465755">
    <property type="component" value="Unassembled WGS sequence"/>
</dbReference>
<accession>A0AAW1PNN7</accession>
<protein>
    <submittedName>
        <fullName evidence="2">Uncharacterized protein</fullName>
    </submittedName>
</protein>